<feature type="transmembrane region" description="Helical" evidence="8">
    <location>
        <begin position="361"/>
        <end position="379"/>
    </location>
</feature>
<feature type="transmembrane region" description="Helical" evidence="8">
    <location>
        <begin position="451"/>
        <end position="473"/>
    </location>
</feature>
<dbReference type="RefSeq" id="XP_002292246.1">
    <property type="nucleotide sequence ID" value="XM_002292210.1"/>
</dbReference>
<feature type="region of interest" description="Disordered" evidence="7">
    <location>
        <begin position="1"/>
        <end position="36"/>
    </location>
</feature>
<dbReference type="eggNOG" id="ENOG502QRK9">
    <property type="taxonomic scope" value="Eukaryota"/>
</dbReference>
<evidence type="ECO:0000256" key="5">
    <source>
        <dbReference type="ARBA" id="ARBA00022989"/>
    </source>
</evidence>
<feature type="transmembrane region" description="Helical" evidence="8">
    <location>
        <begin position="485"/>
        <end position="505"/>
    </location>
</feature>
<feature type="transmembrane region" description="Helical" evidence="8">
    <location>
        <begin position="169"/>
        <end position="188"/>
    </location>
</feature>
<dbReference type="KEGG" id="tps:THAPSDRAFT_23973"/>
<dbReference type="Pfam" id="PF03092">
    <property type="entry name" value="BT1"/>
    <property type="match status" value="1"/>
</dbReference>
<feature type="transmembrane region" description="Helical" evidence="8">
    <location>
        <begin position="130"/>
        <end position="157"/>
    </location>
</feature>
<keyword evidence="4 8" id="KW-0812">Transmembrane</keyword>
<feature type="transmembrane region" description="Helical" evidence="8">
    <location>
        <begin position="597"/>
        <end position="621"/>
    </location>
</feature>
<dbReference type="STRING" id="35128.B8C851"/>
<evidence type="ECO:0000256" key="1">
    <source>
        <dbReference type="ARBA" id="ARBA00004141"/>
    </source>
</evidence>
<dbReference type="AlphaFoldDB" id="B8C851"/>
<feature type="transmembrane region" description="Helical" evidence="8">
    <location>
        <begin position="310"/>
        <end position="330"/>
    </location>
</feature>
<evidence type="ECO:0000313" key="9">
    <source>
        <dbReference type="EMBL" id="EED90221.1"/>
    </source>
</evidence>
<proteinExistence type="inferred from homology"/>
<dbReference type="GO" id="GO:0098838">
    <property type="term" value="P:folate transmembrane transport"/>
    <property type="evidence" value="ECO:0000318"/>
    <property type="project" value="GO_Central"/>
</dbReference>
<dbReference type="GO" id="GO:0016020">
    <property type="term" value="C:membrane"/>
    <property type="evidence" value="ECO:0007669"/>
    <property type="project" value="UniProtKB-SubCell"/>
</dbReference>
<evidence type="ECO:0000256" key="7">
    <source>
        <dbReference type="SAM" id="MobiDB-lite"/>
    </source>
</evidence>
<gene>
    <name evidence="9" type="ORF">THAPSDRAFT_23973</name>
</gene>
<name>B8C851_THAPS</name>
<feature type="transmembrane region" description="Helical" evidence="8">
    <location>
        <begin position="554"/>
        <end position="577"/>
    </location>
</feature>
<dbReference type="PANTHER" id="PTHR31585:SF51">
    <property type="entry name" value="TRANSPORTER, PUTATIVE-RELATED"/>
    <property type="match status" value="1"/>
</dbReference>
<sequence length="662" mass="72195">MPSSIDEDGQSSLELDDSSQTQPTPPSPQSSGGTGVGINLQQAFMFRPNDSIMHNAGTVAIDPTPLITYDADGGAGPTAISGDALFHEQGEVQNEKEQAADGDDDVSWHHPISATKSYFSTLSSFFSWKFLSWLGLINFAVTGGVFTLVMSLGLPLFKELGIDASRQQLYMTLIMSPWAMKPFIGVASDLFPIRGYNKRYFAIYSILIGLVGCVVLLALYHSGTTSRAVDQGSSAVQHLADIIVICFTAVSYESATLDILGEGKYSELMRKFPESGSSIISFKFGWALAGSIITQMYVGPLSDRGHWHVLFWIALALALSPLYPTIVGWLPEKKKTSEDPGITKVCPGVLFDKGSFLQKKIPFIVITISGLAGPLLAAVTTYADLTIGLIASALMLVALALTTYFVFPRVVYNIILSVMLMSVSSPSIGSALSYFYTADEQCLPDGPHFNYTYYITLTGIVGSVVNFVAVVLYQSFMSTWRFRPALIFTIVVGSLAPIVDLIIVMRWNIKWGISDELFFLLGNAVFESLVTILIGIPMSSIFAKIAPPGMESAVFAYTVGITNFCNMLSGLLGSGIIEWSGMVTVGDNCNFDQLPYIIVLWKVLIPMLIGIPATFLIPNVLQTENLIDWEKERWYESEHEGVGTSDEDGEDVEDSRIEPHLL</sequence>
<feature type="region of interest" description="Disordered" evidence="7">
    <location>
        <begin position="638"/>
        <end position="662"/>
    </location>
</feature>
<keyword evidence="3" id="KW-0813">Transport</keyword>
<evidence type="ECO:0000256" key="2">
    <source>
        <dbReference type="ARBA" id="ARBA00007015"/>
    </source>
</evidence>
<comment type="similarity">
    <text evidence="2">Belongs to the major facilitator superfamily. Folate-biopterin transporter (TC 2.A.71) family.</text>
</comment>
<dbReference type="PaxDb" id="35128-Thaps23973"/>
<evidence type="ECO:0000256" key="4">
    <source>
        <dbReference type="ARBA" id="ARBA00022692"/>
    </source>
</evidence>
<keyword evidence="5 8" id="KW-1133">Transmembrane helix</keyword>
<evidence type="ECO:0000256" key="8">
    <source>
        <dbReference type="SAM" id="Phobius"/>
    </source>
</evidence>
<reference evidence="9 10" key="2">
    <citation type="journal article" date="2008" name="Nature">
        <title>The Phaeodactylum genome reveals the evolutionary history of diatom genomes.</title>
        <authorList>
            <person name="Bowler C."/>
            <person name="Allen A.E."/>
            <person name="Badger J.H."/>
            <person name="Grimwood J."/>
            <person name="Jabbari K."/>
            <person name="Kuo A."/>
            <person name="Maheswari U."/>
            <person name="Martens C."/>
            <person name="Maumus F."/>
            <person name="Otillar R.P."/>
            <person name="Rayko E."/>
            <person name="Salamov A."/>
            <person name="Vandepoele K."/>
            <person name="Beszteri B."/>
            <person name="Gruber A."/>
            <person name="Heijde M."/>
            <person name="Katinka M."/>
            <person name="Mock T."/>
            <person name="Valentin K."/>
            <person name="Verret F."/>
            <person name="Berges J.A."/>
            <person name="Brownlee C."/>
            <person name="Cadoret J.P."/>
            <person name="Chiovitti A."/>
            <person name="Choi C.J."/>
            <person name="Coesel S."/>
            <person name="De Martino A."/>
            <person name="Detter J.C."/>
            <person name="Durkin C."/>
            <person name="Falciatore A."/>
            <person name="Fournet J."/>
            <person name="Haruta M."/>
            <person name="Huysman M.J."/>
            <person name="Jenkins B.D."/>
            <person name="Jiroutova K."/>
            <person name="Jorgensen R.E."/>
            <person name="Joubert Y."/>
            <person name="Kaplan A."/>
            <person name="Kroger N."/>
            <person name="Kroth P.G."/>
            <person name="La Roche J."/>
            <person name="Lindquist E."/>
            <person name="Lommer M."/>
            <person name="Martin-Jezequel V."/>
            <person name="Lopez P.J."/>
            <person name="Lucas S."/>
            <person name="Mangogna M."/>
            <person name="McGinnis K."/>
            <person name="Medlin L.K."/>
            <person name="Montsant A."/>
            <person name="Oudot-Le Secq M.P."/>
            <person name="Napoli C."/>
            <person name="Obornik M."/>
            <person name="Parker M.S."/>
            <person name="Petit J.L."/>
            <person name="Porcel B.M."/>
            <person name="Poulsen N."/>
            <person name="Robison M."/>
            <person name="Rychlewski L."/>
            <person name="Rynearson T.A."/>
            <person name="Schmutz J."/>
            <person name="Shapiro H."/>
            <person name="Siaut M."/>
            <person name="Stanley M."/>
            <person name="Sussman M.R."/>
            <person name="Taylor A.R."/>
            <person name="Vardi A."/>
            <person name="von Dassow P."/>
            <person name="Vyverman W."/>
            <person name="Willis A."/>
            <person name="Wyrwicz L.S."/>
            <person name="Rokhsar D.S."/>
            <person name="Weissenbach J."/>
            <person name="Armbrust E.V."/>
            <person name="Green B.R."/>
            <person name="Van de Peer Y."/>
            <person name="Grigoriev I.V."/>
        </authorList>
    </citation>
    <scope>NUCLEOTIDE SEQUENCE [LARGE SCALE GENOMIC DNA]</scope>
    <source>
        <strain evidence="9 10">CCMP1335</strain>
    </source>
</reference>
<accession>B8C851</accession>
<dbReference type="HOGENOM" id="CLU_414786_0_0_1"/>
<comment type="subcellular location">
    <subcellularLocation>
        <location evidence="1">Membrane</location>
        <topology evidence="1">Multi-pass membrane protein</topology>
    </subcellularLocation>
</comment>
<dbReference type="GO" id="GO:0008517">
    <property type="term" value="F:folic acid transmembrane transporter activity"/>
    <property type="evidence" value="ECO:0000318"/>
    <property type="project" value="GO_Central"/>
</dbReference>
<reference evidence="9 10" key="1">
    <citation type="journal article" date="2004" name="Science">
        <title>The genome of the diatom Thalassiosira pseudonana: ecology, evolution, and metabolism.</title>
        <authorList>
            <person name="Armbrust E.V."/>
            <person name="Berges J.A."/>
            <person name="Bowler C."/>
            <person name="Green B.R."/>
            <person name="Martinez D."/>
            <person name="Putnam N.H."/>
            <person name="Zhou S."/>
            <person name="Allen A.E."/>
            <person name="Apt K.E."/>
            <person name="Bechner M."/>
            <person name="Brzezinski M.A."/>
            <person name="Chaal B.K."/>
            <person name="Chiovitti A."/>
            <person name="Davis A.K."/>
            <person name="Demarest M.S."/>
            <person name="Detter J.C."/>
            <person name="Glavina T."/>
            <person name="Goodstein D."/>
            <person name="Hadi M.Z."/>
            <person name="Hellsten U."/>
            <person name="Hildebrand M."/>
            <person name="Jenkins B.D."/>
            <person name="Jurka J."/>
            <person name="Kapitonov V.V."/>
            <person name="Kroger N."/>
            <person name="Lau W.W."/>
            <person name="Lane T.W."/>
            <person name="Larimer F.W."/>
            <person name="Lippmeier J.C."/>
            <person name="Lucas S."/>
            <person name="Medina M."/>
            <person name="Montsant A."/>
            <person name="Obornik M."/>
            <person name="Parker M.S."/>
            <person name="Palenik B."/>
            <person name="Pazour G.J."/>
            <person name="Richardson P.M."/>
            <person name="Rynearson T.A."/>
            <person name="Saito M.A."/>
            <person name="Schwartz D.C."/>
            <person name="Thamatrakoln K."/>
            <person name="Valentin K."/>
            <person name="Vardi A."/>
            <person name="Wilkerson F.P."/>
            <person name="Rokhsar D.S."/>
        </authorList>
    </citation>
    <scope>NUCLEOTIDE SEQUENCE [LARGE SCALE GENOMIC DNA]</scope>
    <source>
        <strain evidence="9 10">CCMP1335</strain>
    </source>
</reference>
<feature type="transmembrane region" description="Helical" evidence="8">
    <location>
        <begin position="517"/>
        <end position="542"/>
    </location>
</feature>
<feature type="compositionally biased region" description="Acidic residues" evidence="7">
    <location>
        <begin position="1"/>
        <end position="17"/>
    </location>
</feature>
<dbReference type="GeneID" id="7443537"/>
<dbReference type="InterPro" id="IPR036259">
    <property type="entry name" value="MFS_trans_sf"/>
</dbReference>
<keyword evidence="6 8" id="KW-0472">Membrane</keyword>
<evidence type="ECO:0000256" key="3">
    <source>
        <dbReference type="ARBA" id="ARBA00022448"/>
    </source>
</evidence>
<feature type="transmembrane region" description="Helical" evidence="8">
    <location>
        <begin position="280"/>
        <end position="298"/>
    </location>
</feature>
<feature type="transmembrane region" description="Helical" evidence="8">
    <location>
        <begin position="414"/>
        <end position="436"/>
    </location>
</feature>
<evidence type="ECO:0000313" key="10">
    <source>
        <dbReference type="Proteomes" id="UP000001449"/>
    </source>
</evidence>
<feature type="transmembrane region" description="Helical" evidence="8">
    <location>
        <begin position="200"/>
        <end position="222"/>
    </location>
</feature>
<dbReference type="SUPFAM" id="SSF103473">
    <property type="entry name" value="MFS general substrate transporter"/>
    <property type="match status" value="2"/>
</dbReference>
<evidence type="ECO:0008006" key="11">
    <source>
        <dbReference type="Google" id="ProtNLM"/>
    </source>
</evidence>
<organism evidence="9 10">
    <name type="scientific">Thalassiosira pseudonana</name>
    <name type="common">Marine diatom</name>
    <name type="synonym">Cyclotella nana</name>
    <dbReference type="NCBI Taxonomy" id="35128"/>
    <lineage>
        <taxon>Eukaryota</taxon>
        <taxon>Sar</taxon>
        <taxon>Stramenopiles</taxon>
        <taxon>Ochrophyta</taxon>
        <taxon>Bacillariophyta</taxon>
        <taxon>Coscinodiscophyceae</taxon>
        <taxon>Thalassiosirophycidae</taxon>
        <taxon>Thalassiosirales</taxon>
        <taxon>Thalassiosiraceae</taxon>
        <taxon>Thalassiosira</taxon>
    </lineage>
</organism>
<dbReference type="PANTHER" id="PTHR31585">
    <property type="entry name" value="FOLATE-BIOPTERIN TRANSPORTER 1, CHLOROPLASTIC"/>
    <property type="match status" value="1"/>
</dbReference>
<dbReference type="InterPro" id="IPR039309">
    <property type="entry name" value="BT1"/>
</dbReference>
<dbReference type="Proteomes" id="UP000001449">
    <property type="component" value="Chromosome 9"/>
</dbReference>
<dbReference type="EMBL" id="CM000645">
    <property type="protein sequence ID" value="EED90221.1"/>
    <property type="molecule type" value="Genomic_DNA"/>
</dbReference>
<protein>
    <recommendedName>
        <fullName evidence="11">Folate/biopterin transporter</fullName>
    </recommendedName>
</protein>
<dbReference type="InParanoid" id="B8C851"/>
<evidence type="ECO:0000256" key="6">
    <source>
        <dbReference type="ARBA" id="ARBA00023136"/>
    </source>
</evidence>
<keyword evidence="10" id="KW-1185">Reference proteome</keyword>
<feature type="transmembrane region" description="Helical" evidence="8">
    <location>
        <begin position="385"/>
        <end position="407"/>
    </location>
</feature>
<dbReference type="OMA" id="GFSRQPM"/>